<evidence type="ECO:0000256" key="6">
    <source>
        <dbReference type="ARBA" id="ARBA00022723"/>
    </source>
</evidence>
<keyword evidence="7" id="KW-0460">Magnesium</keyword>
<evidence type="ECO:0000256" key="7">
    <source>
        <dbReference type="ARBA" id="ARBA00022842"/>
    </source>
</evidence>
<dbReference type="GO" id="GO:0004049">
    <property type="term" value="F:anthranilate synthase activity"/>
    <property type="evidence" value="ECO:0007669"/>
    <property type="project" value="UniProtKB-EC"/>
</dbReference>
<evidence type="ECO:0000256" key="8">
    <source>
        <dbReference type="ARBA" id="ARBA00023239"/>
    </source>
</evidence>
<dbReference type="InterPro" id="IPR019999">
    <property type="entry name" value="Anth_synth_I-like"/>
</dbReference>
<name>A0A9D1JJU8_9FIRM</name>
<dbReference type="EMBL" id="DVIQ01000042">
    <property type="protein sequence ID" value="HIS31475.1"/>
    <property type="molecule type" value="Genomic_DNA"/>
</dbReference>
<dbReference type="PANTHER" id="PTHR11236:SF48">
    <property type="entry name" value="ISOCHORISMATE SYNTHASE MENF"/>
    <property type="match status" value="1"/>
</dbReference>
<dbReference type="Pfam" id="PF00425">
    <property type="entry name" value="Chorismate_bind"/>
    <property type="match status" value="1"/>
</dbReference>
<dbReference type="Proteomes" id="UP000823935">
    <property type="component" value="Unassembled WGS sequence"/>
</dbReference>
<keyword evidence="13" id="KW-0032">Aminotransferase</keyword>
<evidence type="ECO:0000313" key="14">
    <source>
        <dbReference type="Proteomes" id="UP000823935"/>
    </source>
</evidence>
<comment type="catalytic activity">
    <reaction evidence="10">
        <text>chorismate + L-glutamine = anthranilate + pyruvate + L-glutamate + H(+)</text>
        <dbReference type="Rhea" id="RHEA:21732"/>
        <dbReference type="ChEBI" id="CHEBI:15361"/>
        <dbReference type="ChEBI" id="CHEBI:15378"/>
        <dbReference type="ChEBI" id="CHEBI:16567"/>
        <dbReference type="ChEBI" id="CHEBI:29748"/>
        <dbReference type="ChEBI" id="CHEBI:29985"/>
        <dbReference type="ChEBI" id="CHEBI:58359"/>
        <dbReference type="EC" id="4.1.3.27"/>
    </reaction>
</comment>
<evidence type="ECO:0000256" key="5">
    <source>
        <dbReference type="ARBA" id="ARBA00022679"/>
    </source>
</evidence>
<dbReference type="PANTHER" id="PTHR11236">
    <property type="entry name" value="AMINOBENZOATE/ANTHRANILATE SYNTHASE"/>
    <property type="match status" value="1"/>
</dbReference>
<dbReference type="EC" id="2.6.1.85" evidence="3"/>
<protein>
    <recommendedName>
        <fullName evidence="4">Anthranilate synthase component 1</fullName>
        <ecNumber evidence="3">2.6.1.85</ecNumber>
    </recommendedName>
</protein>
<evidence type="ECO:0000259" key="12">
    <source>
        <dbReference type="Pfam" id="PF04715"/>
    </source>
</evidence>
<dbReference type="Pfam" id="PF04715">
    <property type="entry name" value="Anth_synt_I_N"/>
    <property type="match status" value="1"/>
</dbReference>
<keyword evidence="8" id="KW-0456">Lyase</keyword>
<sequence length="535" mass="58977">MRIVRELKGCRPIHEIFRQFAGEADAVFLDSSLKNSLGRYSIIGLHPYLKLVKGETFTANGIEQQEPFEVFVRRYLKENQEKNETNLPIVSGAVGYFSYDYGRKKEGVATRHGDETGIPDCVLVFYDDFILQDHEDGERLFLAANGKLRPAAQAVEELETLCRKPGAAPGNPENVCESSQAPVGSPGAACESPEAFMGSPGVLCESPEAFMGSPGVPCESPEASVGSSGDACERAQSVTGSSENTCGGEEAIFAVESNFEKEAYKQAVREMIRYITEGDIYIANMTRHLKIKSPKKPWEVFEELRQNNPSPFGGYLNYGDFQVVCASPERFLKMRNGHISTRPIKGTRKRGADPKEDLAMRLELENSEKDKSELLMIVDLERNDLNRVCVPGSVRVTELFTVEEYATVFHLVANVEGDLAPGNTVMDLVEAAFPGGSITGAPKLRAMEIIDELEHGRRNLYTGSIGYLTLDGCCDFNIVIRTALHCRDAWYLGVGGGITWESELEFEYEETRQKAAAILNALAPKGDGRHEDLDG</sequence>
<keyword evidence="5 13" id="KW-0808">Transferase</keyword>
<dbReference type="GO" id="GO:0000162">
    <property type="term" value="P:L-tryptophan biosynthetic process"/>
    <property type="evidence" value="ECO:0007669"/>
    <property type="project" value="TreeGrafter"/>
</dbReference>
<proteinExistence type="predicted"/>
<reference evidence="13" key="2">
    <citation type="journal article" date="2021" name="PeerJ">
        <title>Extensive microbial diversity within the chicken gut microbiome revealed by metagenomics and culture.</title>
        <authorList>
            <person name="Gilroy R."/>
            <person name="Ravi A."/>
            <person name="Getino M."/>
            <person name="Pursley I."/>
            <person name="Horton D.L."/>
            <person name="Alikhan N.F."/>
            <person name="Baker D."/>
            <person name="Gharbi K."/>
            <person name="Hall N."/>
            <person name="Watson M."/>
            <person name="Adriaenssens E.M."/>
            <person name="Foster-Nyarko E."/>
            <person name="Jarju S."/>
            <person name="Secka A."/>
            <person name="Antonio M."/>
            <person name="Oren A."/>
            <person name="Chaudhuri R.R."/>
            <person name="La Ragione R."/>
            <person name="Hildebrand F."/>
            <person name="Pallen M.J."/>
        </authorList>
    </citation>
    <scope>NUCLEOTIDE SEQUENCE</scope>
    <source>
        <strain evidence="13">CHK190-19873</strain>
    </source>
</reference>
<dbReference type="PRINTS" id="PR00095">
    <property type="entry name" value="ANTSNTHASEI"/>
</dbReference>
<dbReference type="GO" id="GO:0046820">
    <property type="term" value="F:4-amino-4-deoxychorismate synthase activity"/>
    <property type="evidence" value="ECO:0007669"/>
    <property type="project" value="UniProtKB-EC"/>
</dbReference>
<evidence type="ECO:0000256" key="4">
    <source>
        <dbReference type="ARBA" id="ARBA00020653"/>
    </source>
</evidence>
<keyword evidence="6" id="KW-0479">Metal-binding</keyword>
<evidence type="ECO:0000259" key="11">
    <source>
        <dbReference type="Pfam" id="PF00425"/>
    </source>
</evidence>
<organism evidence="13 14">
    <name type="scientific">Candidatus Limivivens intestinipullorum</name>
    <dbReference type="NCBI Taxonomy" id="2840858"/>
    <lineage>
        <taxon>Bacteria</taxon>
        <taxon>Bacillati</taxon>
        <taxon>Bacillota</taxon>
        <taxon>Clostridia</taxon>
        <taxon>Lachnospirales</taxon>
        <taxon>Lachnospiraceae</taxon>
        <taxon>Lachnospiraceae incertae sedis</taxon>
        <taxon>Candidatus Limivivens</taxon>
    </lineage>
</organism>
<dbReference type="InterPro" id="IPR005802">
    <property type="entry name" value="ADC_synth_comp_1"/>
</dbReference>
<comment type="function">
    <text evidence="9">Part of a heterotetrameric complex that catalyzes the two-step biosynthesis of anthranilate, an intermediate in the biosynthesis of L-tryptophan. In the first step, the glutamine-binding beta subunit (TrpG) of anthranilate synthase (AS) provides the glutamine amidotransferase activity which generates ammonia as a substrate that, along with chorismate, is used in the second step, catalyzed by the large alpha subunit of AS (TrpE) to produce anthranilate. In the absence of TrpG, TrpE can synthesize anthranilate directly from chorismate and high concentrations of ammonia.</text>
</comment>
<comment type="caution">
    <text evidence="13">The sequence shown here is derived from an EMBL/GenBank/DDBJ whole genome shotgun (WGS) entry which is preliminary data.</text>
</comment>
<dbReference type="InterPro" id="IPR006805">
    <property type="entry name" value="Anth_synth_I_N"/>
</dbReference>
<evidence type="ECO:0000256" key="1">
    <source>
        <dbReference type="ARBA" id="ARBA00001946"/>
    </source>
</evidence>
<evidence type="ECO:0000256" key="3">
    <source>
        <dbReference type="ARBA" id="ARBA00013139"/>
    </source>
</evidence>
<comment type="cofactor">
    <cofactor evidence="1">
        <name>Mg(2+)</name>
        <dbReference type="ChEBI" id="CHEBI:18420"/>
    </cofactor>
</comment>
<evidence type="ECO:0000313" key="13">
    <source>
        <dbReference type="EMBL" id="HIS31475.1"/>
    </source>
</evidence>
<reference evidence="13" key="1">
    <citation type="submission" date="2020-10" db="EMBL/GenBank/DDBJ databases">
        <authorList>
            <person name="Gilroy R."/>
        </authorList>
    </citation>
    <scope>NUCLEOTIDE SEQUENCE</scope>
    <source>
        <strain evidence="13">CHK190-19873</strain>
    </source>
</reference>
<accession>A0A9D1JJU8</accession>
<dbReference type="Gene3D" id="3.60.120.10">
    <property type="entry name" value="Anthranilate synthase"/>
    <property type="match status" value="1"/>
</dbReference>
<dbReference type="InterPro" id="IPR015890">
    <property type="entry name" value="Chorismate_C"/>
</dbReference>
<gene>
    <name evidence="13" type="primary">pabB</name>
    <name evidence="13" type="ORF">IAB44_08035</name>
</gene>
<dbReference type="InterPro" id="IPR005801">
    <property type="entry name" value="ADC_synthase"/>
</dbReference>
<dbReference type="GO" id="GO:0046872">
    <property type="term" value="F:metal ion binding"/>
    <property type="evidence" value="ECO:0007669"/>
    <property type="project" value="UniProtKB-KW"/>
</dbReference>
<feature type="domain" description="Anthranilate synthase component I N-terminal" evidence="12">
    <location>
        <begin position="14"/>
        <end position="137"/>
    </location>
</feature>
<evidence type="ECO:0000256" key="2">
    <source>
        <dbReference type="ARBA" id="ARBA00011575"/>
    </source>
</evidence>
<dbReference type="GO" id="GO:0009396">
    <property type="term" value="P:folic acid-containing compound biosynthetic process"/>
    <property type="evidence" value="ECO:0007669"/>
    <property type="project" value="InterPro"/>
</dbReference>
<evidence type="ECO:0000256" key="10">
    <source>
        <dbReference type="ARBA" id="ARBA00047683"/>
    </source>
</evidence>
<dbReference type="NCBIfam" id="TIGR00553">
    <property type="entry name" value="pabB"/>
    <property type="match status" value="1"/>
</dbReference>
<dbReference type="AlphaFoldDB" id="A0A9D1JJU8"/>
<dbReference type="SUPFAM" id="SSF56322">
    <property type="entry name" value="ADC synthase"/>
    <property type="match status" value="1"/>
</dbReference>
<evidence type="ECO:0000256" key="9">
    <source>
        <dbReference type="ARBA" id="ARBA00025634"/>
    </source>
</evidence>
<comment type="subunit">
    <text evidence="2">Heterotetramer consisting of two non-identical subunits: a beta subunit (TrpG) and a large alpha subunit (TrpE).</text>
</comment>
<feature type="domain" description="Chorismate-utilising enzyme C-terminal" evidence="11">
    <location>
        <begin position="261"/>
        <end position="514"/>
    </location>
</feature>